<name>A0AAN6TPM7_9PEZI</name>
<reference evidence="3" key="1">
    <citation type="journal article" date="2023" name="Mol. Phylogenet. Evol.">
        <title>Genome-scale phylogeny and comparative genomics of the fungal order Sordariales.</title>
        <authorList>
            <person name="Hensen N."/>
            <person name="Bonometti L."/>
            <person name="Westerberg I."/>
            <person name="Brannstrom I.O."/>
            <person name="Guillou S."/>
            <person name="Cros-Aarteil S."/>
            <person name="Calhoun S."/>
            <person name="Haridas S."/>
            <person name="Kuo A."/>
            <person name="Mondo S."/>
            <person name="Pangilinan J."/>
            <person name="Riley R."/>
            <person name="LaButti K."/>
            <person name="Andreopoulos B."/>
            <person name="Lipzen A."/>
            <person name="Chen C."/>
            <person name="Yan M."/>
            <person name="Daum C."/>
            <person name="Ng V."/>
            <person name="Clum A."/>
            <person name="Steindorff A."/>
            <person name="Ohm R.A."/>
            <person name="Martin F."/>
            <person name="Silar P."/>
            <person name="Natvig D.O."/>
            <person name="Lalanne C."/>
            <person name="Gautier V."/>
            <person name="Ament-Velasquez S.L."/>
            <person name="Kruys A."/>
            <person name="Hutchinson M.I."/>
            <person name="Powell A.J."/>
            <person name="Barry K."/>
            <person name="Miller A.N."/>
            <person name="Grigoriev I.V."/>
            <person name="Debuchy R."/>
            <person name="Gladieux P."/>
            <person name="Hiltunen Thoren M."/>
            <person name="Johannesson H."/>
        </authorList>
    </citation>
    <scope>NUCLEOTIDE SEQUENCE</scope>
    <source>
        <strain evidence="3">CBS 731.68</strain>
    </source>
</reference>
<dbReference type="EMBL" id="MU853293">
    <property type="protein sequence ID" value="KAK4118016.1"/>
    <property type="molecule type" value="Genomic_DNA"/>
</dbReference>
<evidence type="ECO:0000256" key="1">
    <source>
        <dbReference type="SAM" id="MobiDB-lite"/>
    </source>
</evidence>
<dbReference type="PROSITE" id="PS00028">
    <property type="entry name" value="ZINC_FINGER_C2H2_1"/>
    <property type="match status" value="1"/>
</dbReference>
<feature type="region of interest" description="Disordered" evidence="1">
    <location>
        <begin position="113"/>
        <end position="136"/>
    </location>
</feature>
<evidence type="ECO:0000313" key="3">
    <source>
        <dbReference type="EMBL" id="KAK4118016.1"/>
    </source>
</evidence>
<dbReference type="InterPro" id="IPR013087">
    <property type="entry name" value="Znf_C2H2_type"/>
</dbReference>
<comment type="caution">
    <text evidence="3">The sequence shown here is derived from an EMBL/GenBank/DDBJ whole genome shotgun (WGS) entry which is preliminary data.</text>
</comment>
<evidence type="ECO:0000259" key="2">
    <source>
        <dbReference type="PROSITE" id="PS00028"/>
    </source>
</evidence>
<dbReference type="AlphaFoldDB" id="A0AAN6TPM7"/>
<gene>
    <name evidence="3" type="ORF">N657DRAFT_651738</name>
</gene>
<evidence type="ECO:0000313" key="4">
    <source>
        <dbReference type="Proteomes" id="UP001302602"/>
    </source>
</evidence>
<reference evidence="3" key="2">
    <citation type="submission" date="2023-05" db="EMBL/GenBank/DDBJ databases">
        <authorList>
            <consortium name="Lawrence Berkeley National Laboratory"/>
            <person name="Steindorff A."/>
            <person name="Hensen N."/>
            <person name="Bonometti L."/>
            <person name="Westerberg I."/>
            <person name="Brannstrom I.O."/>
            <person name="Guillou S."/>
            <person name="Cros-Aarteil S."/>
            <person name="Calhoun S."/>
            <person name="Haridas S."/>
            <person name="Kuo A."/>
            <person name="Mondo S."/>
            <person name="Pangilinan J."/>
            <person name="Riley R."/>
            <person name="Labutti K."/>
            <person name="Andreopoulos B."/>
            <person name="Lipzen A."/>
            <person name="Chen C."/>
            <person name="Yanf M."/>
            <person name="Daum C."/>
            <person name="Ng V."/>
            <person name="Clum A."/>
            <person name="Ohm R."/>
            <person name="Martin F."/>
            <person name="Silar P."/>
            <person name="Natvig D."/>
            <person name="Lalanne C."/>
            <person name="Gautier V."/>
            <person name="Ament-Velasquez S.L."/>
            <person name="Kruys A."/>
            <person name="Hutchinson M.I."/>
            <person name="Powell A.J."/>
            <person name="Barry K."/>
            <person name="Miller A.N."/>
            <person name="Grigoriev I.V."/>
            <person name="Debuchy R."/>
            <person name="Gladieux P."/>
            <person name="Thoren M.H."/>
            <person name="Johannesson H."/>
        </authorList>
    </citation>
    <scope>NUCLEOTIDE SEQUENCE</scope>
    <source>
        <strain evidence="3">CBS 731.68</strain>
    </source>
</reference>
<keyword evidence="4" id="KW-1185">Reference proteome</keyword>
<organism evidence="3 4">
    <name type="scientific">Parathielavia appendiculata</name>
    <dbReference type="NCBI Taxonomy" id="2587402"/>
    <lineage>
        <taxon>Eukaryota</taxon>
        <taxon>Fungi</taxon>
        <taxon>Dikarya</taxon>
        <taxon>Ascomycota</taxon>
        <taxon>Pezizomycotina</taxon>
        <taxon>Sordariomycetes</taxon>
        <taxon>Sordariomycetidae</taxon>
        <taxon>Sordariales</taxon>
        <taxon>Chaetomiaceae</taxon>
        <taxon>Parathielavia</taxon>
    </lineage>
</organism>
<dbReference type="GeneID" id="87830986"/>
<feature type="compositionally biased region" description="Low complexity" evidence="1">
    <location>
        <begin position="115"/>
        <end position="125"/>
    </location>
</feature>
<proteinExistence type="predicted"/>
<protein>
    <recommendedName>
        <fullName evidence="2">C2H2-type domain-containing protein</fullName>
    </recommendedName>
</protein>
<dbReference type="Proteomes" id="UP001302602">
    <property type="component" value="Unassembled WGS sequence"/>
</dbReference>
<sequence length="136" mass="15274">MEPFVHLPQHRVVICKRCQFACVANEVPAHLRTRHADVPVAERHAIARAVQQLPDIIRTQEDLAGFEFPPPTSEAIPFLGPPRPDGLKCRVCPYIVCHPKKIQEHARKVHGWHNPLRSGRPLAGPGPLPLHDEELP</sequence>
<dbReference type="RefSeq" id="XP_062641789.1">
    <property type="nucleotide sequence ID" value="XM_062794217.1"/>
</dbReference>
<accession>A0AAN6TPM7</accession>
<feature type="non-terminal residue" evidence="3">
    <location>
        <position position="136"/>
    </location>
</feature>
<dbReference type="InterPro" id="IPR022698">
    <property type="entry name" value="OrsD"/>
</dbReference>
<feature type="domain" description="C2H2-type" evidence="2">
    <location>
        <begin position="89"/>
        <end position="110"/>
    </location>
</feature>
<dbReference type="Pfam" id="PF12013">
    <property type="entry name" value="OrsD"/>
    <property type="match status" value="1"/>
</dbReference>